<name>A0A8D8GR69_CULPI</name>
<reference evidence="1" key="1">
    <citation type="submission" date="2021-05" db="EMBL/GenBank/DDBJ databases">
        <authorList>
            <person name="Alioto T."/>
            <person name="Alioto T."/>
            <person name="Gomez Garrido J."/>
        </authorList>
    </citation>
    <scope>NUCLEOTIDE SEQUENCE</scope>
</reference>
<evidence type="ECO:0000313" key="1">
    <source>
        <dbReference type="EMBL" id="CAG6517001.1"/>
    </source>
</evidence>
<organism evidence="1">
    <name type="scientific">Culex pipiens</name>
    <name type="common">House mosquito</name>
    <dbReference type="NCBI Taxonomy" id="7175"/>
    <lineage>
        <taxon>Eukaryota</taxon>
        <taxon>Metazoa</taxon>
        <taxon>Ecdysozoa</taxon>
        <taxon>Arthropoda</taxon>
        <taxon>Hexapoda</taxon>
        <taxon>Insecta</taxon>
        <taxon>Pterygota</taxon>
        <taxon>Neoptera</taxon>
        <taxon>Endopterygota</taxon>
        <taxon>Diptera</taxon>
        <taxon>Nematocera</taxon>
        <taxon>Culicoidea</taxon>
        <taxon>Culicidae</taxon>
        <taxon>Culicinae</taxon>
        <taxon>Culicini</taxon>
        <taxon>Culex</taxon>
        <taxon>Culex</taxon>
    </lineage>
</organism>
<dbReference type="AlphaFoldDB" id="A0A8D8GR69"/>
<sequence length="100" mass="10832">MMIFSKGPDLRSSRKPCKVNFRSFDSFRKQSQISSESLSIRTDSSSSARQATTICLTSECISDRGVSTQNTVRLGNTLPSFLMSIVAKSCSVSEVTVVAG</sequence>
<proteinExistence type="predicted"/>
<protein>
    <submittedName>
        <fullName evidence="1">(northern house mosquito) hypothetical protein</fullName>
    </submittedName>
</protein>
<dbReference type="EMBL" id="HBUE01174623">
    <property type="protein sequence ID" value="CAG6517001.1"/>
    <property type="molecule type" value="Transcribed_RNA"/>
</dbReference>
<accession>A0A8D8GR69</accession>
<dbReference type="EMBL" id="HBUE01280137">
    <property type="protein sequence ID" value="CAG6568519.1"/>
    <property type="molecule type" value="Transcribed_RNA"/>
</dbReference>